<evidence type="ECO:0000259" key="4">
    <source>
        <dbReference type="PROSITE" id="PS51473"/>
    </source>
</evidence>
<proteinExistence type="predicted"/>
<dbReference type="Pfam" id="PF01657">
    <property type="entry name" value="Stress-antifung"/>
    <property type="match status" value="1"/>
</dbReference>
<dbReference type="PANTHER" id="PTHR32099:SF104">
    <property type="entry name" value="OS01G0774133 PROTEIN"/>
    <property type="match status" value="1"/>
</dbReference>
<dbReference type="InterPro" id="IPR038408">
    <property type="entry name" value="GNK2_sf"/>
</dbReference>
<feature type="chain" id="PRO_5035932268" description="Gnk2-homologous domain-containing protein" evidence="3">
    <location>
        <begin position="30"/>
        <end position="226"/>
    </location>
</feature>
<evidence type="ECO:0000256" key="3">
    <source>
        <dbReference type="SAM" id="SignalP"/>
    </source>
</evidence>
<comment type="caution">
    <text evidence="5">The sequence shown here is derived from an EMBL/GenBank/DDBJ whole genome shotgun (WGS) entry which is preliminary data.</text>
</comment>
<reference evidence="5" key="1">
    <citation type="submission" date="2020-05" db="EMBL/GenBank/DDBJ databases">
        <title>WGS assembly of Panicum virgatum.</title>
        <authorList>
            <person name="Lovell J.T."/>
            <person name="Jenkins J."/>
            <person name="Shu S."/>
            <person name="Juenger T.E."/>
            <person name="Schmutz J."/>
        </authorList>
    </citation>
    <scope>NUCLEOTIDE SEQUENCE</scope>
    <source>
        <strain evidence="5">AP13</strain>
    </source>
</reference>
<name>A0A8T0RD51_PANVG</name>
<keyword evidence="2" id="KW-0677">Repeat</keyword>
<sequence>MPSFPSGHIHGRALLFIAMVASLSTVVRSQANQFSWVDCQSPAAPSPDLSASSFSSTNSTFWSNVVALLDALPSAAAPTGFASLSRGNGTDRAFVRGMCREDTVPARCATYLRDAALSIRSLCNSSSRRAAIWYDDGSGGRVPAPMFSFVNYADTNTSTAYEDAFRQPFQNRAEFSDIGAWVYYTIMSSLAARAISTPPMFAAGEMVYDPNAPNGTIYGLVECMTA</sequence>
<organism evidence="5 6">
    <name type="scientific">Panicum virgatum</name>
    <name type="common">Blackwell switchgrass</name>
    <dbReference type="NCBI Taxonomy" id="38727"/>
    <lineage>
        <taxon>Eukaryota</taxon>
        <taxon>Viridiplantae</taxon>
        <taxon>Streptophyta</taxon>
        <taxon>Embryophyta</taxon>
        <taxon>Tracheophyta</taxon>
        <taxon>Spermatophyta</taxon>
        <taxon>Magnoliopsida</taxon>
        <taxon>Liliopsida</taxon>
        <taxon>Poales</taxon>
        <taxon>Poaceae</taxon>
        <taxon>PACMAD clade</taxon>
        <taxon>Panicoideae</taxon>
        <taxon>Panicodae</taxon>
        <taxon>Paniceae</taxon>
        <taxon>Panicinae</taxon>
        <taxon>Panicum</taxon>
        <taxon>Panicum sect. Hiantes</taxon>
    </lineage>
</organism>
<evidence type="ECO:0000256" key="1">
    <source>
        <dbReference type="ARBA" id="ARBA00022729"/>
    </source>
</evidence>
<evidence type="ECO:0000256" key="2">
    <source>
        <dbReference type="ARBA" id="ARBA00022737"/>
    </source>
</evidence>
<dbReference type="CDD" id="cd23509">
    <property type="entry name" value="Gnk2-like"/>
    <property type="match status" value="1"/>
</dbReference>
<feature type="signal peptide" evidence="3">
    <location>
        <begin position="1"/>
        <end position="29"/>
    </location>
</feature>
<feature type="domain" description="Gnk2-homologous" evidence="4">
    <location>
        <begin position="43"/>
        <end position="147"/>
    </location>
</feature>
<dbReference type="AlphaFoldDB" id="A0A8T0RD51"/>
<dbReference type="Proteomes" id="UP000823388">
    <property type="component" value="Chromosome 6K"/>
</dbReference>
<evidence type="ECO:0000313" key="5">
    <source>
        <dbReference type="EMBL" id="KAG2582739.1"/>
    </source>
</evidence>
<keyword evidence="6" id="KW-1185">Reference proteome</keyword>
<dbReference type="Gene3D" id="3.30.430.20">
    <property type="entry name" value="Gnk2 domain, C-X8-C-X2-C motif"/>
    <property type="match status" value="1"/>
</dbReference>
<gene>
    <name evidence="5" type="ORF">PVAP13_6KG171000</name>
</gene>
<accession>A0A8T0RD51</accession>
<keyword evidence="1 3" id="KW-0732">Signal</keyword>
<dbReference type="EMBL" id="CM029047">
    <property type="protein sequence ID" value="KAG2582739.1"/>
    <property type="molecule type" value="Genomic_DNA"/>
</dbReference>
<dbReference type="InterPro" id="IPR002902">
    <property type="entry name" value="GNK2"/>
</dbReference>
<dbReference type="PANTHER" id="PTHR32099">
    <property type="entry name" value="CYSTEINE-RICH REPEAT SECRETORY PROTEIN"/>
    <property type="match status" value="1"/>
</dbReference>
<protein>
    <recommendedName>
        <fullName evidence="4">Gnk2-homologous domain-containing protein</fullName>
    </recommendedName>
</protein>
<evidence type="ECO:0000313" key="6">
    <source>
        <dbReference type="Proteomes" id="UP000823388"/>
    </source>
</evidence>
<dbReference type="PROSITE" id="PS51473">
    <property type="entry name" value="GNK2"/>
    <property type="match status" value="1"/>
</dbReference>